<evidence type="ECO:0000313" key="3">
    <source>
        <dbReference type="Proteomes" id="UP000254968"/>
    </source>
</evidence>
<proteinExistence type="predicted"/>
<dbReference type="Proteomes" id="UP000254968">
    <property type="component" value="Unassembled WGS sequence"/>
</dbReference>
<dbReference type="AlphaFoldDB" id="A0A378HZ46"/>
<protein>
    <submittedName>
        <fullName evidence="2">Uncharacterized protein</fullName>
    </submittedName>
</protein>
<dbReference type="RefSeq" id="WP_131750069.1">
    <property type="nucleotide sequence ID" value="NZ_CAAAHO010000001.1"/>
</dbReference>
<evidence type="ECO:0000256" key="1">
    <source>
        <dbReference type="SAM" id="Phobius"/>
    </source>
</evidence>
<keyword evidence="1" id="KW-0812">Transmembrane</keyword>
<keyword evidence="1" id="KW-1133">Transmembrane helix</keyword>
<keyword evidence="3" id="KW-1185">Reference proteome</keyword>
<name>A0A378HZ46_9GAMM</name>
<organism evidence="2 3">
    <name type="scientific">Legionella beliardensis</name>
    <dbReference type="NCBI Taxonomy" id="91822"/>
    <lineage>
        <taxon>Bacteria</taxon>
        <taxon>Pseudomonadati</taxon>
        <taxon>Pseudomonadota</taxon>
        <taxon>Gammaproteobacteria</taxon>
        <taxon>Legionellales</taxon>
        <taxon>Legionellaceae</taxon>
        <taxon>Legionella</taxon>
    </lineage>
</organism>
<feature type="transmembrane region" description="Helical" evidence="1">
    <location>
        <begin position="39"/>
        <end position="60"/>
    </location>
</feature>
<reference evidence="2 3" key="1">
    <citation type="submission" date="2018-06" db="EMBL/GenBank/DDBJ databases">
        <authorList>
            <consortium name="Pathogen Informatics"/>
            <person name="Doyle S."/>
        </authorList>
    </citation>
    <scope>NUCLEOTIDE SEQUENCE [LARGE SCALE GENOMIC DNA]</scope>
    <source>
        <strain evidence="2 3">NCTC13315</strain>
    </source>
</reference>
<dbReference type="EMBL" id="UGNV01000001">
    <property type="protein sequence ID" value="STX28187.1"/>
    <property type="molecule type" value="Genomic_DNA"/>
</dbReference>
<keyword evidence="1" id="KW-0472">Membrane</keyword>
<evidence type="ECO:0000313" key="2">
    <source>
        <dbReference type="EMBL" id="STX28187.1"/>
    </source>
</evidence>
<gene>
    <name evidence="2" type="ORF">NCTC13315_00711</name>
</gene>
<accession>A0A378HZ46</accession>
<sequence>MLARITTLVLLIFTVAKSYADLIITPRPAYEAIYSTKGATLITLSIVGVGLIILLIVFFIRRK</sequence>